<keyword evidence="6" id="KW-0675">Receptor</keyword>
<gene>
    <name evidence="6" type="ORF">D3867_29120</name>
</gene>
<dbReference type="Gene3D" id="2.40.170.20">
    <property type="entry name" value="TonB-dependent receptor, beta-barrel domain"/>
    <property type="match status" value="1"/>
</dbReference>
<comment type="subcellular location">
    <subcellularLocation>
        <location evidence="1">Cell outer membrane</location>
    </subcellularLocation>
</comment>
<evidence type="ECO:0000256" key="2">
    <source>
        <dbReference type="ARBA" id="ARBA00023136"/>
    </source>
</evidence>
<dbReference type="EMBL" id="CP032333">
    <property type="protein sequence ID" value="QCO06026.1"/>
    <property type="molecule type" value="Genomic_DNA"/>
</dbReference>
<dbReference type="AlphaFoldDB" id="A0A4D8QB02"/>
<sequence length="129" mass="14095">MNSLVVDIFNPTYPGTEFIYADPWVNGKSKLSQIGAYLQDQLRYDNWILTLSGRQDWWSARRSTTSPTASRPRATTTSPGAPASATSSTTASRPTPATRPRSSRAPARWRRNAAAAPSSRPPARSTRSA</sequence>
<feature type="region of interest" description="Disordered" evidence="4">
    <location>
        <begin position="59"/>
        <end position="129"/>
    </location>
</feature>
<feature type="domain" description="TonB-dependent receptor-like beta-barrel" evidence="5">
    <location>
        <begin position="7"/>
        <end position="74"/>
    </location>
</feature>
<dbReference type="InterPro" id="IPR036942">
    <property type="entry name" value="Beta-barrel_TonB_sf"/>
</dbReference>
<organism evidence="6 7">
    <name type="scientific">Azospirillum brasilense</name>
    <dbReference type="NCBI Taxonomy" id="192"/>
    <lineage>
        <taxon>Bacteria</taxon>
        <taxon>Pseudomonadati</taxon>
        <taxon>Pseudomonadota</taxon>
        <taxon>Alphaproteobacteria</taxon>
        <taxon>Rhodospirillales</taxon>
        <taxon>Azospirillaceae</taxon>
        <taxon>Azospirillum</taxon>
    </lineage>
</organism>
<evidence type="ECO:0000256" key="1">
    <source>
        <dbReference type="ARBA" id="ARBA00004442"/>
    </source>
</evidence>
<feature type="compositionally biased region" description="Low complexity" evidence="4">
    <location>
        <begin position="60"/>
        <end position="129"/>
    </location>
</feature>
<dbReference type="Proteomes" id="UP000298596">
    <property type="component" value="Plasmid p3"/>
</dbReference>
<dbReference type="GO" id="GO:0009279">
    <property type="term" value="C:cell outer membrane"/>
    <property type="evidence" value="ECO:0007669"/>
    <property type="project" value="UniProtKB-SubCell"/>
</dbReference>
<evidence type="ECO:0000313" key="7">
    <source>
        <dbReference type="Proteomes" id="UP000298596"/>
    </source>
</evidence>
<protein>
    <submittedName>
        <fullName evidence="6">TonB-dependent receptor</fullName>
    </submittedName>
</protein>
<evidence type="ECO:0000256" key="3">
    <source>
        <dbReference type="ARBA" id="ARBA00023237"/>
    </source>
</evidence>
<dbReference type="SUPFAM" id="SSF56935">
    <property type="entry name" value="Porins"/>
    <property type="match status" value="1"/>
</dbReference>
<accession>A0A4D8QB02</accession>
<dbReference type="Pfam" id="PF00593">
    <property type="entry name" value="TonB_dep_Rec_b-barrel"/>
    <property type="match status" value="1"/>
</dbReference>
<geneLocation type="plasmid" evidence="6">
    <name>p3</name>
</geneLocation>
<reference evidence="6 7" key="1">
    <citation type="submission" date="2018-09" db="EMBL/GenBank/DDBJ databases">
        <title>Whole genome based analysis of evolution and adaptive divergence in Indian and Brazilian strains of Azospirillum brasilense.</title>
        <authorList>
            <person name="Singh C."/>
            <person name="Tripathi A.K."/>
        </authorList>
    </citation>
    <scope>NUCLEOTIDE SEQUENCE [LARGE SCALE GENOMIC DNA]</scope>
    <source>
        <strain evidence="6 7">MTCC4036</strain>
        <plasmid evidence="6 7">p3</plasmid>
    </source>
</reference>
<evidence type="ECO:0000256" key="4">
    <source>
        <dbReference type="SAM" id="MobiDB-lite"/>
    </source>
</evidence>
<evidence type="ECO:0000259" key="5">
    <source>
        <dbReference type="Pfam" id="PF00593"/>
    </source>
</evidence>
<keyword evidence="2" id="KW-0472">Membrane</keyword>
<dbReference type="InterPro" id="IPR000531">
    <property type="entry name" value="Beta-barrel_TonB"/>
</dbReference>
<name>A0A4D8QB02_AZOBR</name>
<keyword evidence="6" id="KW-0614">Plasmid</keyword>
<keyword evidence="3" id="KW-0998">Cell outer membrane</keyword>
<proteinExistence type="predicted"/>
<evidence type="ECO:0000313" key="6">
    <source>
        <dbReference type="EMBL" id="QCO06026.1"/>
    </source>
</evidence>